<protein>
    <submittedName>
        <fullName evidence="2">Uncharacterized protein</fullName>
    </submittedName>
</protein>
<evidence type="ECO:0000313" key="2">
    <source>
        <dbReference type="EMBL" id="WOG86580.1"/>
    </source>
</evidence>
<dbReference type="EMBL" id="CP093344">
    <property type="protein sequence ID" value="WOG86580.1"/>
    <property type="molecule type" value="Genomic_DNA"/>
</dbReference>
<feature type="region of interest" description="Disordered" evidence="1">
    <location>
        <begin position="216"/>
        <end position="236"/>
    </location>
</feature>
<accession>A0A161Y4V8</accession>
<keyword evidence="3" id="KW-1185">Reference proteome</keyword>
<dbReference type="PANTHER" id="PTHR34835">
    <property type="entry name" value="OS07G0283600 PROTEIN-RELATED"/>
    <property type="match status" value="1"/>
</dbReference>
<reference evidence="2" key="2">
    <citation type="submission" date="2022-03" db="EMBL/GenBank/DDBJ databases">
        <title>Draft title - Genomic analysis of global carrot germplasm unveils the trajectory of domestication and the origin of high carotenoid orange carrot.</title>
        <authorList>
            <person name="Iorizzo M."/>
            <person name="Ellison S."/>
            <person name="Senalik D."/>
            <person name="Macko-Podgorni A."/>
            <person name="Grzebelus D."/>
            <person name="Bostan H."/>
            <person name="Rolling W."/>
            <person name="Curaba J."/>
            <person name="Simon P."/>
        </authorList>
    </citation>
    <scope>NUCLEOTIDE SEQUENCE</scope>
    <source>
        <tissue evidence="2">Leaf</tissue>
    </source>
</reference>
<evidence type="ECO:0000313" key="3">
    <source>
        <dbReference type="Proteomes" id="UP000077755"/>
    </source>
</evidence>
<reference evidence="2" key="1">
    <citation type="journal article" date="2016" name="Nat. Genet.">
        <title>A high-quality carrot genome assembly provides new insights into carotenoid accumulation and asterid genome evolution.</title>
        <authorList>
            <person name="Iorizzo M."/>
            <person name="Ellison S."/>
            <person name="Senalik D."/>
            <person name="Zeng P."/>
            <person name="Satapoomin P."/>
            <person name="Huang J."/>
            <person name="Bowman M."/>
            <person name="Iovene M."/>
            <person name="Sanseverino W."/>
            <person name="Cavagnaro P."/>
            <person name="Yildiz M."/>
            <person name="Macko-Podgorni A."/>
            <person name="Moranska E."/>
            <person name="Grzebelus E."/>
            <person name="Grzebelus D."/>
            <person name="Ashrafi H."/>
            <person name="Zheng Z."/>
            <person name="Cheng S."/>
            <person name="Spooner D."/>
            <person name="Van Deynze A."/>
            <person name="Simon P."/>
        </authorList>
    </citation>
    <scope>NUCLEOTIDE SEQUENCE</scope>
    <source>
        <tissue evidence="2">Leaf</tissue>
    </source>
</reference>
<proteinExistence type="predicted"/>
<name>A0A161Y4V8_DAUCS</name>
<sequence length="520" mass="57419">MGVEGAVEVDLMVIEIMEVDMEILVMEGARAMNMEVVIMEVTTAMELKEVELEAVKEVGLVKMKLLEKGGHRGGGYGGEGGNRRVVVVMTKVMTEAALKEVEVEAKVGLVKMEVEMGKKEECTSHRESMGTEQGNPMQCGSRATHGSNSAVQAGSLDMRAEWQMGKVSHGTDLTDDDDDFVIPVEHFGKTKPRRMQSKGGKETKLYADAERAKGSRRKVVNKGMGKKGRSTAGVNRKCSPSNIKDILRNLTEEQANWVRSTGCGELLNFDMVCYAHMLGYNLGQAFDVENCAPVLKCCTIEINDRLVNNVLGIPMGELVLTASETEPNVAVWCGQFDGKAGCEISPLTVRNKLLEREVADKIFKLNLLVMLYNFFIEGHQIRYLNRDVIKSDLDLDACAQYNWCRLLIDKLQSSYAYWVAEKKRSFTGSLPFLIDGIEEYIAPQMEENSMNDLMKDIANQCLSTIRAGNEHSKQGEVGILGKIVVVLGIANKIHIPPICAQNKSLSMTETVTAKVGDCEK</sequence>
<feature type="region of interest" description="Disordered" evidence="1">
    <location>
        <begin position="120"/>
        <end position="149"/>
    </location>
</feature>
<gene>
    <name evidence="2" type="ORF">DCAR_0205795</name>
</gene>
<dbReference type="Proteomes" id="UP000077755">
    <property type="component" value="Chromosome 2"/>
</dbReference>
<feature type="compositionally biased region" description="Basic residues" evidence="1">
    <location>
        <begin position="216"/>
        <end position="229"/>
    </location>
</feature>
<dbReference type="OMA" id="CCTIEIN"/>
<dbReference type="Gramene" id="KZN04317">
    <property type="protein sequence ID" value="KZN04317"/>
    <property type="gene ID" value="DCAR_005154"/>
</dbReference>
<feature type="compositionally biased region" description="Basic and acidic residues" evidence="1">
    <location>
        <begin position="120"/>
        <end position="129"/>
    </location>
</feature>
<organism evidence="2 3">
    <name type="scientific">Daucus carota subsp. sativus</name>
    <name type="common">Carrot</name>
    <dbReference type="NCBI Taxonomy" id="79200"/>
    <lineage>
        <taxon>Eukaryota</taxon>
        <taxon>Viridiplantae</taxon>
        <taxon>Streptophyta</taxon>
        <taxon>Embryophyta</taxon>
        <taxon>Tracheophyta</taxon>
        <taxon>Spermatophyta</taxon>
        <taxon>Magnoliopsida</taxon>
        <taxon>eudicotyledons</taxon>
        <taxon>Gunneridae</taxon>
        <taxon>Pentapetalae</taxon>
        <taxon>asterids</taxon>
        <taxon>campanulids</taxon>
        <taxon>Apiales</taxon>
        <taxon>Apiaceae</taxon>
        <taxon>Apioideae</taxon>
        <taxon>Scandiceae</taxon>
        <taxon>Daucinae</taxon>
        <taxon>Daucus</taxon>
        <taxon>Daucus sect. Daucus</taxon>
    </lineage>
</organism>
<dbReference type="AlphaFoldDB" id="A0A161Y4V8"/>
<evidence type="ECO:0000256" key="1">
    <source>
        <dbReference type="SAM" id="MobiDB-lite"/>
    </source>
</evidence>